<dbReference type="OrthoDB" id="4377479at2"/>
<gene>
    <name evidence="2" type="ORF">BJP25_14445</name>
</gene>
<protein>
    <recommendedName>
        <fullName evidence="4">PspA domain-containing protein</fullName>
    </recommendedName>
</protein>
<accession>A0A1Q9LN82</accession>
<keyword evidence="3" id="KW-1185">Reference proteome</keyword>
<evidence type="ECO:0008006" key="4">
    <source>
        <dbReference type="Google" id="ProtNLM"/>
    </source>
</evidence>
<proteinExistence type="predicted"/>
<dbReference type="Proteomes" id="UP000186040">
    <property type="component" value="Unassembled WGS sequence"/>
</dbReference>
<evidence type="ECO:0000313" key="2">
    <source>
        <dbReference type="EMBL" id="OLR93502.1"/>
    </source>
</evidence>
<feature type="compositionally biased region" description="Basic and acidic residues" evidence="1">
    <location>
        <begin position="1"/>
        <end position="13"/>
    </location>
</feature>
<feature type="compositionally biased region" description="Basic and acidic residues" evidence="1">
    <location>
        <begin position="82"/>
        <end position="103"/>
    </location>
</feature>
<evidence type="ECO:0000256" key="1">
    <source>
        <dbReference type="SAM" id="MobiDB-lite"/>
    </source>
</evidence>
<sequence length="103" mass="10815">MDKPENGDQHDGVVDAEIVDEPGVPAVPDAPVPPPDYSESGVPSFDYVRSRIESRGATADGGVELAGLGGSGPDVASLDDQLAERERKGKDKLAEIRRSMGLE</sequence>
<dbReference type="STRING" id="1193682.BJP25_14445"/>
<dbReference type="EMBL" id="MKQR01000009">
    <property type="protein sequence ID" value="OLR93502.1"/>
    <property type="molecule type" value="Genomic_DNA"/>
</dbReference>
<evidence type="ECO:0000313" key="3">
    <source>
        <dbReference type="Proteomes" id="UP000186040"/>
    </source>
</evidence>
<feature type="region of interest" description="Disordered" evidence="1">
    <location>
        <begin position="58"/>
        <end position="103"/>
    </location>
</feature>
<reference evidence="2 3" key="1">
    <citation type="submission" date="2016-10" db="EMBL/GenBank/DDBJ databases">
        <title>The Draft Genome Sequence of Actinokineospora bangkokensis 44EHWT reveals the biosynthetic pathway of antifungal compounds Thailandins with unusual extender unit butylmalonyl-CoA.</title>
        <authorList>
            <person name="Greule A."/>
            <person name="Intra B."/>
            <person name="Flemming S."/>
            <person name="Rommel M.G."/>
            <person name="Panbangred W."/>
            <person name="Bechthold A."/>
        </authorList>
    </citation>
    <scope>NUCLEOTIDE SEQUENCE [LARGE SCALE GENOMIC DNA]</scope>
    <source>
        <strain evidence="2 3">44EHW</strain>
    </source>
</reference>
<comment type="caution">
    <text evidence="2">The sequence shown here is derived from an EMBL/GenBank/DDBJ whole genome shotgun (WGS) entry which is preliminary data.</text>
</comment>
<name>A0A1Q9LN82_9PSEU</name>
<dbReference type="AlphaFoldDB" id="A0A1Q9LN82"/>
<feature type="region of interest" description="Disordered" evidence="1">
    <location>
        <begin position="1"/>
        <end position="43"/>
    </location>
</feature>
<dbReference type="RefSeq" id="WP_075974397.1">
    <property type="nucleotide sequence ID" value="NZ_MKQR01000009.1"/>
</dbReference>
<organism evidence="2 3">
    <name type="scientific">Actinokineospora bangkokensis</name>
    <dbReference type="NCBI Taxonomy" id="1193682"/>
    <lineage>
        <taxon>Bacteria</taxon>
        <taxon>Bacillati</taxon>
        <taxon>Actinomycetota</taxon>
        <taxon>Actinomycetes</taxon>
        <taxon>Pseudonocardiales</taxon>
        <taxon>Pseudonocardiaceae</taxon>
        <taxon>Actinokineospora</taxon>
    </lineage>
</organism>